<dbReference type="Gene3D" id="3.40.50.150">
    <property type="entry name" value="Vaccinia Virus protein VP39"/>
    <property type="match status" value="1"/>
</dbReference>
<reference evidence="4 5" key="1">
    <citation type="journal article" date="2024" name="Nat. Commun.">
        <title>Phylogenomics reveals the evolutionary origins of lichenization in chlorophyte algae.</title>
        <authorList>
            <person name="Puginier C."/>
            <person name="Libourel C."/>
            <person name="Otte J."/>
            <person name="Skaloud P."/>
            <person name="Haon M."/>
            <person name="Grisel S."/>
            <person name="Petersen M."/>
            <person name="Berrin J.G."/>
            <person name="Delaux P.M."/>
            <person name="Dal Grande F."/>
            <person name="Keller J."/>
        </authorList>
    </citation>
    <scope>NUCLEOTIDE SEQUENCE [LARGE SCALE GENOMIC DNA]</scope>
    <source>
        <strain evidence="4 5">SAG 2523</strain>
    </source>
</reference>
<dbReference type="PANTHER" id="PTHR22809">
    <property type="entry name" value="METHYLTRANSFERASE-RELATED"/>
    <property type="match status" value="1"/>
</dbReference>
<dbReference type="GO" id="GO:0032259">
    <property type="term" value="P:methylation"/>
    <property type="evidence" value="ECO:0007669"/>
    <property type="project" value="UniProtKB-KW"/>
</dbReference>
<organism evidence="4 5">
    <name type="scientific">Apatococcus fuscideae</name>
    <dbReference type="NCBI Taxonomy" id="2026836"/>
    <lineage>
        <taxon>Eukaryota</taxon>
        <taxon>Viridiplantae</taxon>
        <taxon>Chlorophyta</taxon>
        <taxon>core chlorophytes</taxon>
        <taxon>Trebouxiophyceae</taxon>
        <taxon>Chlorellales</taxon>
        <taxon>Chlorellaceae</taxon>
        <taxon>Apatococcus</taxon>
    </lineage>
</organism>
<comment type="caution">
    <text evidence="4">The sequence shown here is derived from an EMBL/GenBank/DDBJ whole genome shotgun (WGS) entry which is preliminary data.</text>
</comment>
<dbReference type="PANTHER" id="PTHR22809:SF5">
    <property type="entry name" value="TRNA N(3)-METHYLCYTIDINE METHYLTRANSFERASE METTL6"/>
    <property type="match status" value="1"/>
</dbReference>
<dbReference type="GO" id="GO:0008173">
    <property type="term" value="F:RNA methyltransferase activity"/>
    <property type="evidence" value="ECO:0007669"/>
    <property type="project" value="UniProtKB-ARBA"/>
</dbReference>
<evidence type="ECO:0000256" key="2">
    <source>
        <dbReference type="ARBA" id="ARBA00022603"/>
    </source>
</evidence>
<protein>
    <recommendedName>
        <fullName evidence="6">S-adenosyl-L-methionine-dependent methyltransferase</fullName>
    </recommendedName>
</protein>
<proteinExistence type="inferred from homology"/>
<dbReference type="GO" id="GO:0008757">
    <property type="term" value="F:S-adenosylmethionine-dependent methyltransferase activity"/>
    <property type="evidence" value="ECO:0007669"/>
    <property type="project" value="UniProtKB-ARBA"/>
</dbReference>
<accession>A0AAW1T382</accession>
<evidence type="ECO:0000256" key="1">
    <source>
        <dbReference type="ARBA" id="ARBA00009725"/>
    </source>
</evidence>
<comment type="similarity">
    <text evidence="1">Belongs to the methyltransferase superfamily. METL family.</text>
</comment>
<gene>
    <name evidence="4" type="ORF">WJX84_008952</name>
</gene>
<keyword evidence="2" id="KW-0489">Methyltransferase</keyword>
<keyword evidence="3" id="KW-0808">Transferase</keyword>
<dbReference type="CDD" id="cd02440">
    <property type="entry name" value="AdoMet_MTases"/>
    <property type="match status" value="1"/>
</dbReference>
<sequence length="407" mass="44805">MSHPWWSTPPVHAPPTHLIADAEHFRQNTGSFWNRFYQDNQRSFYKDRHYLGNEFPELLHGSCNLLEVGCGPGNTAFPLLESNAGMHVWACDSSKEAVRLFRAHPSDARARTQAWVADIVHDDLTAHAPPASMDFCTMVFVLSAIPQTSQLKALQQVVGMLKPGHGRLLLRDYAAGDYAQQRFRASARRQQLDDCSFVRGDGTLACYFSEDDLRKLLEAAGLKVHQLEVHTRTITNHLEGKEGMGLGDLFGQPVLEAEEETLDVGMGLHVGCRCVSREHRHLLRHTGLMRWESSLALARFLIACPYVVAGRRVVERATAPGDTKPLPLYGCSSRMGPCTQFRGPDCLCTQVIVERAGTTLPALGADGAAGGTACHRAVLVDMERGGYKRRPQSLDGLPTAAGLTEIV</sequence>
<name>A0AAW1T382_9CHLO</name>
<keyword evidence="5" id="KW-1185">Reference proteome</keyword>
<dbReference type="InterPro" id="IPR026113">
    <property type="entry name" value="METTL2/6/8-like"/>
</dbReference>
<evidence type="ECO:0000313" key="4">
    <source>
        <dbReference type="EMBL" id="KAK9863184.1"/>
    </source>
</evidence>
<dbReference type="SUPFAM" id="SSF53335">
    <property type="entry name" value="S-adenosyl-L-methionine-dependent methyltransferases"/>
    <property type="match status" value="1"/>
</dbReference>
<dbReference type="AlphaFoldDB" id="A0AAW1T382"/>
<dbReference type="Pfam" id="PF13489">
    <property type="entry name" value="Methyltransf_23"/>
    <property type="match status" value="1"/>
</dbReference>
<evidence type="ECO:0008006" key="6">
    <source>
        <dbReference type="Google" id="ProtNLM"/>
    </source>
</evidence>
<evidence type="ECO:0000313" key="5">
    <source>
        <dbReference type="Proteomes" id="UP001485043"/>
    </source>
</evidence>
<dbReference type="Proteomes" id="UP001485043">
    <property type="component" value="Unassembled WGS sequence"/>
</dbReference>
<dbReference type="EMBL" id="JALJOV010000505">
    <property type="protein sequence ID" value="KAK9863184.1"/>
    <property type="molecule type" value="Genomic_DNA"/>
</dbReference>
<dbReference type="InterPro" id="IPR029063">
    <property type="entry name" value="SAM-dependent_MTases_sf"/>
</dbReference>
<evidence type="ECO:0000256" key="3">
    <source>
        <dbReference type="ARBA" id="ARBA00022679"/>
    </source>
</evidence>